<evidence type="ECO:0000313" key="6">
    <source>
        <dbReference type="Proteomes" id="UP000675881"/>
    </source>
</evidence>
<evidence type="ECO:0000256" key="1">
    <source>
        <dbReference type="ARBA" id="ARBA00022723"/>
    </source>
</evidence>
<dbReference type="Gene3D" id="2.10.110.10">
    <property type="entry name" value="Cysteine Rich Protein"/>
    <property type="match status" value="1"/>
</dbReference>
<feature type="region of interest" description="Disordered" evidence="4">
    <location>
        <begin position="636"/>
        <end position="707"/>
    </location>
</feature>
<feature type="region of interest" description="Disordered" evidence="4">
    <location>
        <begin position="775"/>
        <end position="811"/>
    </location>
</feature>
<dbReference type="PANTHER" id="PTHR23167">
    <property type="entry name" value="CALPONIN HOMOLOGY DOMAIN-CONTAINING PROTEIN DDB_G0272472-RELATED"/>
    <property type="match status" value="1"/>
</dbReference>
<keyword evidence="2" id="KW-0862">Zinc</keyword>
<dbReference type="SMART" id="SM00132">
    <property type="entry name" value="LIM"/>
    <property type="match status" value="1"/>
</dbReference>
<protein>
    <submittedName>
        <fullName evidence="5">MICAL</fullName>
        <ecNumber evidence="5">1.14.13.225</ecNumber>
    </submittedName>
</protein>
<dbReference type="GO" id="GO:0046872">
    <property type="term" value="F:metal ion binding"/>
    <property type="evidence" value="ECO:0007669"/>
    <property type="project" value="UniProtKB-KW"/>
</dbReference>
<dbReference type="Proteomes" id="UP000675881">
    <property type="component" value="Chromosome 9"/>
</dbReference>
<feature type="region of interest" description="Disordered" evidence="4">
    <location>
        <begin position="30"/>
        <end position="61"/>
    </location>
</feature>
<feature type="compositionally biased region" description="Polar residues" evidence="4">
    <location>
        <begin position="644"/>
        <end position="673"/>
    </location>
</feature>
<dbReference type="SUPFAM" id="SSF57716">
    <property type="entry name" value="Glucocorticoid receptor-like (DNA-binding domain)"/>
    <property type="match status" value="1"/>
</dbReference>
<keyword evidence="3" id="KW-0440">LIM domain</keyword>
<evidence type="ECO:0000256" key="4">
    <source>
        <dbReference type="SAM" id="MobiDB-lite"/>
    </source>
</evidence>
<feature type="compositionally biased region" description="Basic and acidic residues" evidence="4">
    <location>
        <begin position="279"/>
        <end position="314"/>
    </location>
</feature>
<dbReference type="Pfam" id="PF00412">
    <property type="entry name" value="LIM"/>
    <property type="match status" value="1"/>
</dbReference>
<reference evidence="5" key="1">
    <citation type="submission" date="2021-02" db="EMBL/GenBank/DDBJ databases">
        <authorList>
            <person name="Bekaert M."/>
        </authorList>
    </citation>
    <scope>NUCLEOTIDE SEQUENCE</scope>
    <source>
        <strain evidence="5">IoA-00</strain>
    </source>
</reference>
<dbReference type="PANTHER" id="PTHR23167:SF54">
    <property type="entry name" value="[F-ACTIN]-MONOOXYGENASE MICAL"/>
    <property type="match status" value="1"/>
</dbReference>
<dbReference type="EC" id="1.14.13.225" evidence="5"/>
<evidence type="ECO:0000256" key="2">
    <source>
        <dbReference type="ARBA" id="ARBA00022833"/>
    </source>
</evidence>
<gene>
    <name evidence="5" type="ORF">LSAA_15154</name>
</gene>
<dbReference type="PROSITE" id="PS00478">
    <property type="entry name" value="LIM_DOMAIN_1"/>
    <property type="match status" value="1"/>
</dbReference>
<feature type="compositionally biased region" description="Low complexity" evidence="4">
    <location>
        <begin position="1017"/>
        <end position="1033"/>
    </location>
</feature>
<feature type="region of interest" description="Disordered" evidence="4">
    <location>
        <begin position="179"/>
        <end position="446"/>
    </location>
</feature>
<feature type="region of interest" description="Disordered" evidence="4">
    <location>
        <begin position="904"/>
        <end position="986"/>
    </location>
</feature>
<name>A0A7R8D6N1_LEPSM</name>
<evidence type="ECO:0000313" key="5">
    <source>
        <dbReference type="EMBL" id="CAF3045515.1"/>
    </source>
</evidence>
<dbReference type="OrthoDB" id="20799at2759"/>
<dbReference type="InterPro" id="IPR050540">
    <property type="entry name" value="F-actin_Monoox_Mical"/>
</dbReference>
<feature type="compositionally biased region" description="Polar residues" evidence="4">
    <location>
        <begin position="912"/>
        <end position="925"/>
    </location>
</feature>
<feature type="compositionally biased region" description="Acidic residues" evidence="4">
    <location>
        <begin position="257"/>
        <end position="278"/>
    </location>
</feature>
<dbReference type="CDD" id="cd09439">
    <property type="entry name" value="LIM_Mical"/>
    <property type="match status" value="1"/>
</dbReference>
<feature type="compositionally biased region" description="Basic residues" evidence="4">
    <location>
        <begin position="37"/>
        <end position="47"/>
    </location>
</feature>
<feature type="compositionally biased region" description="Low complexity" evidence="4">
    <location>
        <begin position="344"/>
        <end position="355"/>
    </location>
</feature>
<feature type="compositionally biased region" description="Acidic residues" evidence="4">
    <location>
        <begin position="319"/>
        <end position="343"/>
    </location>
</feature>
<feature type="compositionally biased region" description="Basic and acidic residues" evidence="4">
    <location>
        <begin position="190"/>
        <end position="233"/>
    </location>
</feature>
<keyword evidence="6" id="KW-1185">Reference proteome</keyword>
<dbReference type="EMBL" id="HG994588">
    <property type="protein sequence ID" value="CAF3045515.1"/>
    <property type="molecule type" value="Genomic_DNA"/>
</dbReference>
<accession>A0A7R8D6N1</accession>
<evidence type="ECO:0000256" key="3">
    <source>
        <dbReference type="ARBA" id="ARBA00023038"/>
    </source>
</evidence>
<keyword evidence="1" id="KW-0479">Metal-binding</keyword>
<dbReference type="GO" id="GO:0120501">
    <property type="term" value="F:F-actin monooxygenase activity"/>
    <property type="evidence" value="ECO:0007669"/>
    <property type="project" value="UniProtKB-EC"/>
</dbReference>
<dbReference type="InterPro" id="IPR022735">
    <property type="entry name" value="bMERB_dom"/>
</dbReference>
<feature type="compositionally biased region" description="Polar residues" evidence="4">
    <location>
        <begin position="945"/>
        <end position="973"/>
    </location>
</feature>
<dbReference type="SMART" id="SM01203">
    <property type="entry name" value="DUF3585"/>
    <property type="match status" value="1"/>
</dbReference>
<keyword evidence="5" id="KW-0560">Oxidoreductase</keyword>
<dbReference type="Pfam" id="PF12130">
    <property type="entry name" value="bMERB_dom"/>
    <property type="match status" value="1"/>
</dbReference>
<feature type="compositionally biased region" description="Basic and acidic residues" evidence="4">
    <location>
        <begin position="775"/>
        <end position="785"/>
    </location>
</feature>
<dbReference type="PROSITE" id="PS50023">
    <property type="entry name" value="LIM_DOMAIN_2"/>
    <property type="match status" value="1"/>
</dbReference>
<dbReference type="PROSITE" id="PS51848">
    <property type="entry name" value="BMERB"/>
    <property type="match status" value="1"/>
</dbReference>
<organism evidence="5 6">
    <name type="scientific">Lepeophtheirus salmonis</name>
    <name type="common">Salmon louse</name>
    <name type="synonym">Caligus salmonis</name>
    <dbReference type="NCBI Taxonomy" id="72036"/>
    <lineage>
        <taxon>Eukaryota</taxon>
        <taxon>Metazoa</taxon>
        <taxon>Ecdysozoa</taxon>
        <taxon>Arthropoda</taxon>
        <taxon>Crustacea</taxon>
        <taxon>Multicrustacea</taxon>
        <taxon>Hexanauplia</taxon>
        <taxon>Copepoda</taxon>
        <taxon>Siphonostomatoida</taxon>
        <taxon>Caligidae</taxon>
        <taxon>Lepeophtheirus</taxon>
    </lineage>
</organism>
<dbReference type="InterPro" id="IPR001781">
    <property type="entry name" value="Znf_LIM"/>
</dbReference>
<feature type="region of interest" description="Disordered" evidence="4">
    <location>
        <begin position="1008"/>
        <end position="1038"/>
    </location>
</feature>
<sequence>MISPNPSSKKDKVPKWSKAAFQDKFNIMKDKLENKSSGRRKIEKSKKLREGSTLETGQRGRNKVSALASELFAKTNPERTKKNSFTAKTGSETCHFCSKRVYVVERMSAEGKFFHRSCFRCDYCNILLRLGSYVYKRDGVLGGKFFCIPHYTETYLEKYRYRRKEDEIRDVEAKRRNELRRLTTNKRKSKGDPKSPVKDRLISSFDFQDRGATPERAEFEASIDVNRKEEEHRRNKPAIMDEDEWTDRNFGNSTLGSDEDGEDTSDDSISDLDSDTDDDSRKKDEDDSRPLTADEARQLQREWIKKYDPGRDSDSYIDSSDEDDVSINYEDAEYESSEDDDTDSSATGSSSSSSEKLISRLQVSRPVKKMQELKTSDEPESGSSTEEFVSEDSSSSSDEEFEKISEFYNSELDRSESNTECEFTDSEGRPNPFHKELDGSKRPVAKSPSFHNKIMVINPDHVSQVISLNTNYRSVDPKKYQYKTPNISDRLKKQQQVDSVCVNSNISSRRALNLKKNWATGNNGYSTYSSSLNNKADSAEVDNRLKSLMDRLSNQQKLLKPAENAEPSREMKHLLQASMNLHSRADAPQNGVPFSLKAVCSNATTTIRSPFATSINSVPPIYMSMSVSETKVNVINNNNVNDNTPTDSLSSSVTPPQNITPLVSEKLSVQENETAIPPNDSPSEEEQNNNQKPIEEIPSNENEMDFINADSPNMFVESSKANVEEDDKEDIPPDLEPVIEAINLGEEDVFESCNEEEDVVAVEAVNELLLISQKESKSQINHAKEEDDNDNGNFSGEKENINEDPIPVSPPVTLTDDEITRIYRERNPLEKIAKMNLYKQRQSSVIHDLIMSNRASSKSPRRTMSTRIGNICTSPLPPPPPPPLEDYDEITMTSVTNINSIDLPLIDEDDSSPNSSPIKSTQNLIQPKLPATPITDPEKFGIVRNRSNSKSVPATPTRNTTVDVSPNSSNSVFSDGDLTSEKKSSKKTLMKSISGLFSRSRVSSPEILDNRSVQKVGSSSSSGFSSPGYNSKSGTAPRAIIDEDKLSPDSMKHANLKTFSMRVSHPSTPPVPLSRKIILENSICLDSEEDEDESQMIENTRKSSFSKCHQRMVHKDSKVPPEIVEKILRRGGPKTAKLTKIAQVKRVRRAQELHRQLEELDVSRRDLESRGILIERQLRGEGRIVQEQNESILMQEWFQLLAEKNALVRQEQELLVLTKQLELEDRSNNLEHELRECLFLDSRSQESVVREGEIIKELLEITEAREKLQAMLEKDKKRYLKEDQDIEAQMIAKGLRLTPVRKISAAAAN</sequence>
<feature type="compositionally biased region" description="Low complexity" evidence="4">
    <location>
        <begin position="383"/>
        <end position="396"/>
    </location>
</feature>
<proteinExistence type="predicted"/>